<keyword evidence="2" id="KW-1185">Reference proteome</keyword>
<dbReference type="InterPro" id="IPR036397">
    <property type="entry name" value="RNaseH_sf"/>
</dbReference>
<dbReference type="EMBL" id="KL363578">
    <property type="protein sequence ID" value="KFD45290.1"/>
    <property type="molecule type" value="Genomic_DNA"/>
</dbReference>
<evidence type="ECO:0000313" key="1">
    <source>
        <dbReference type="EMBL" id="KFD45290.1"/>
    </source>
</evidence>
<dbReference type="AlphaFoldDB" id="A0A085LJZ4"/>
<feature type="non-terminal residue" evidence="1">
    <location>
        <position position="219"/>
    </location>
</feature>
<organism evidence="1 2">
    <name type="scientific">Trichuris suis</name>
    <name type="common">pig whipworm</name>
    <dbReference type="NCBI Taxonomy" id="68888"/>
    <lineage>
        <taxon>Eukaryota</taxon>
        <taxon>Metazoa</taxon>
        <taxon>Ecdysozoa</taxon>
        <taxon>Nematoda</taxon>
        <taxon>Enoplea</taxon>
        <taxon>Dorylaimia</taxon>
        <taxon>Trichinellida</taxon>
        <taxon>Trichuridae</taxon>
        <taxon>Trichuris</taxon>
    </lineage>
</organism>
<name>A0A085LJZ4_9BILA</name>
<gene>
    <name evidence="1" type="ORF">M513_13833</name>
</gene>
<dbReference type="Gene3D" id="3.30.420.10">
    <property type="entry name" value="Ribonuclease H-like superfamily/Ribonuclease H"/>
    <property type="match status" value="1"/>
</dbReference>
<dbReference type="GO" id="GO:0003676">
    <property type="term" value="F:nucleic acid binding"/>
    <property type="evidence" value="ECO:0007669"/>
    <property type="project" value="InterPro"/>
</dbReference>
<accession>A0A085LJZ4</accession>
<sequence>MAELDAVIKGLNLGLSWQMKDIELMTDSLTVHRWLNDSLSGRTRLKTKAASEMLIRRRMATILALVEEHNLNLGVTLVRFAENRADALTRNAQKSLHAFAIASPTDQLIAEIHCTSGHPGVKRTLYFAKRRDPTVSKKCVSRVVSNCHLCRSIDPAPVKWRHGNLGVERIWQRVSIDVTQFRGKAYLTLINCGPSRFAIWRPLKYHTSVDIYEQLESIF</sequence>
<reference evidence="1 2" key="1">
    <citation type="journal article" date="2014" name="Nat. Genet.">
        <title>Genome and transcriptome of the porcine whipworm Trichuris suis.</title>
        <authorList>
            <person name="Jex A.R."/>
            <person name="Nejsum P."/>
            <person name="Schwarz E.M."/>
            <person name="Hu L."/>
            <person name="Young N.D."/>
            <person name="Hall R.S."/>
            <person name="Korhonen P.K."/>
            <person name="Liao S."/>
            <person name="Thamsborg S."/>
            <person name="Xia J."/>
            <person name="Xu P."/>
            <person name="Wang S."/>
            <person name="Scheerlinck J.P."/>
            <person name="Hofmann A."/>
            <person name="Sternberg P.W."/>
            <person name="Wang J."/>
            <person name="Gasser R.B."/>
        </authorList>
    </citation>
    <scope>NUCLEOTIDE SEQUENCE [LARGE SCALE GENOMIC DNA]</scope>
    <source>
        <strain evidence="1">DCEP-RM93M</strain>
    </source>
</reference>
<proteinExistence type="predicted"/>
<dbReference type="Proteomes" id="UP000030764">
    <property type="component" value="Unassembled WGS sequence"/>
</dbReference>
<protein>
    <submittedName>
        <fullName evidence="1">Uncharacterized protein</fullName>
    </submittedName>
</protein>
<evidence type="ECO:0000313" key="2">
    <source>
        <dbReference type="Proteomes" id="UP000030764"/>
    </source>
</evidence>